<dbReference type="GO" id="GO:0009307">
    <property type="term" value="P:DNA restriction-modification system"/>
    <property type="evidence" value="ECO:0007669"/>
    <property type="project" value="InterPro"/>
</dbReference>
<evidence type="ECO:0000313" key="9">
    <source>
        <dbReference type="EMBL" id="AVM26086.1"/>
    </source>
</evidence>
<feature type="binding site" evidence="7">
    <location>
        <position position="188"/>
    </location>
    <ligand>
        <name>S-adenosyl-L-methionine</name>
        <dbReference type="ChEBI" id="CHEBI:59789"/>
    </ligand>
</feature>
<gene>
    <name evidence="9" type="ORF">C5695_01095</name>
</gene>
<feature type="binding site" evidence="7">
    <location>
        <position position="20"/>
    </location>
    <ligand>
        <name>S-adenosyl-L-methionine</name>
        <dbReference type="ChEBI" id="CHEBI:59789"/>
    </ligand>
</feature>
<dbReference type="PANTHER" id="PTHR30481">
    <property type="entry name" value="DNA ADENINE METHYLASE"/>
    <property type="match status" value="1"/>
</dbReference>
<dbReference type="GO" id="GO:0009007">
    <property type="term" value="F:site-specific DNA-methyltransferase (adenine-specific) activity"/>
    <property type="evidence" value="ECO:0007669"/>
    <property type="project" value="UniProtKB-UniRule"/>
</dbReference>
<dbReference type="InterPro" id="IPR012263">
    <property type="entry name" value="M_m6A_EcoRV"/>
</dbReference>
<dbReference type="REBASE" id="243538">
    <property type="entry name" value="M.Bpu145ORF1095P"/>
</dbReference>
<evidence type="ECO:0000256" key="7">
    <source>
        <dbReference type="PIRSR" id="PIRSR000398-1"/>
    </source>
</evidence>
<evidence type="ECO:0000256" key="8">
    <source>
        <dbReference type="RuleBase" id="RU361257"/>
    </source>
</evidence>
<dbReference type="Gene3D" id="1.10.1020.10">
    <property type="entry name" value="Adenine-specific Methyltransferase, Domain 2"/>
    <property type="match status" value="1"/>
</dbReference>
<dbReference type="PIRSF" id="PIRSF000398">
    <property type="entry name" value="M_m6A_EcoRV"/>
    <property type="match status" value="1"/>
</dbReference>
<sequence length="279" mass="33068">MEIVRRCSMLDKEVLPFLTWAGGKRWLVKSYPEVFPSNFNRYIEPFLGSGSVFFHLKPQKAILSDINKDLIDTYMALKMDWQKVYKHLKIHQRKHSPEYYYKIRNYNPRKIETKAARFLYLNRTCFNGIYRVNKQGKFNVPLGSKQNVILSTDDFEEISNRLKHVSILNHDYEVVINMANKDDFIFVDPPYTVNHNDNGFIQYNEKLFSWADQIRLCEALVRARDRGAKIIMTNANHESVRNLYKEYCFEFKIVSRFSGISSKAKGRKKYEEIIVKSNF</sequence>
<evidence type="ECO:0000256" key="6">
    <source>
        <dbReference type="ARBA" id="ARBA00047942"/>
    </source>
</evidence>
<dbReference type="PRINTS" id="PR00505">
    <property type="entry name" value="D12N6MTFRASE"/>
</dbReference>
<dbReference type="GO" id="GO:1904047">
    <property type="term" value="F:S-adenosyl-L-methionine binding"/>
    <property type="evidence" value="ECO:0007669"/>
    <property type="project" value="TreeGrafter"/>
</dbReference>
<dbReference type="PANTHER" id="PTHR30481:SF3">
    <property type="entry name" value="DNA ADENINE METHYLASE"/>
    <property type="match status" value="1"/>
</dbReference>
<dbReference type="NCBIfam" id="TIGR00571">
    <property type="entry name" value="dam"/>
    <property type="match status" value="1"/>
</dbReference>
<dbReference type="SUPFAM" id="SSF53335">
    <property type="entry name" value="S-adenosyl-L-methionine-dependent methyltransferases"/>
    <property type="match status" value="1"/>
</dbReference>
<evidence type="ECO:0000256" key="2">
    <source>
        <dbReference type="ARBA" id="ARBA00011900"/>
    </source>
</evidence>
<evidence type="ECO:0000313" key="10">
    <source>
        <dbReference type="Proteomes" id="UP000264960"/>
    </source>
</evidence>
<evidence type="ECO:0000256" key="1">
    <source>
        <dbReference type="ARBA" id="ARBA00006594"/>
    </source>
</evidence>
<dbReference type="GO" id="GO:0043565">
    <property type="term" value="F:sequence-specific DNA binding"/>
    <property type="evidence" value="ECO:0007669"/>
    <property type="project" value="TreeGrafter"/>
</dbReference>
<organism evidence="9 10">
    <name type="scientific">Bacillus pumilus</name>
    <name type="common">Bacillus mesentericus</name>
    <dbReference type="NCBI Taxonomy" id="1408"/>
    <lineage>
        <taxon>Bacteria</taxon>
        <taxon>Bacillati</taxon>
        <taxon>Bacillota</taxon>
        <taxon>Bacilli</taxon>
        <taxon>Bacillales</taxon>
        <taxon>Bacillaceae</taxon>
        <taxon>Bacillus</taxon>
    </lineage>
</organism>
<keyword evidence="3 8" id="KW-0489">Methyltransferase</keyword>
<dbReference type="Gene3D" id="3.40.50.150">
    <property type="entry name" value="Vaccinia Virus protein VP39"/>
    <property type="match status" value="1"/>
</dbReference>
<reference evidence="9 10" key="1">
    <citation type="submission" date="2018-02" db="EMBL/GenBank/DDBJ databases">
        <title>The complete genome of two Bacillus pumilus strains from Cuatro Cienegas, Coahuila, Mexico.</title>
        <authorList>
            <person name="Zarza E."/>
            <person name="Alcaraz L.D."/>
            <person name="Aguilar-Salinas B."/>
            <person name="Islas A."/>
            <person name="Olmedo-Alvarez G."/>
        </authorList>
    </citation>
    <scope>NUCLEOTIDE SEQUENCE [LARGE SCALE GENOMIC DNA]</scope>
    <source>
        <strain evidence="9 10">145</strain>
    </source>
</reference>
<dbReference type="InterPro" id="IPR012327">
    <property type="entry name" value="MeTrfase_D12"/>
</dbReference>
<keyword evidence="4 8" id="KW-0808">Transferase</keyword>
<evidence type="ECO:0000256" key="3">
    <source>
        <dbReference type="ARBA" id="ARBA00022603"/>
    </source>
</evidence>
<dbReference type="InterPro" id="IPR023095">
    <property type="entry name" value="Ade_MeTrfase_dom_2"/>
</dbReference>
<dbReference type="InterPro" id="IPR002052">
    <property type="entry name" value="DNA_methylase_N6_adenine_CS"/>
</dbReference>
<feature type="binding site" evidence="7">
    <location>
        <position position="65"/>
    </location>
    <ligand>
        <name>S-adenosyl-L-methionine</name>
        <dbReference type="ChEBI" id="CHEBI:59789"/>
    </ligand>
</feature>
<dbReference type="AlphaFoldDB" id="A0AAD0MQ91"/>
<feature type="binding site" evidence="7">
    <location>
        <position position="24"/>
    </location>
    <ligand>
        <name>S-adenosyl-L-methionine</name>
        <dbReference type="ChEBI" id="CHEBI:59789"/>
    </ligand>
</feature>
<dbReference type="Pfam" id="PF02086">
    <property type="entry name" value="MethyltransfD12"/>
    <property type="match status" value="1"/>
</dbReference>
<dbReference type="EC" id="2.1.1.72" evidence="2 8"/>
<name>A0AAD0MQ91_BACPU</name>
<protein>
    <recommendedName>
        <fullName evidence="2 8">Site-specific DNA-methyltransferase (adenine-specific)</fullName>
        <ecNumber evidence="2 8">2.1.1.72</ecNumber>
    </recommendedName>
</protein>
<keyword evidence="5 8" id="KW-0949">S-adenosyl-L-methionine</keyword>
<dbReference type="EMBL" id="CP027116">
    <property type="protein sequence ID" value="AVM26086.1"/>
    <property type="molecule type" value="Genomic_DNA"/>
</dbReference>
<accession>A0AAD0MQ91</accession>
<evidence type="ECO:0000256" key="5">
    <source>
        <dbReference type="ARBA" id="ARBA00022691"/>
    </source>
</evidence>
<evidence type="ECO:0000256" key="4">
    <source>
        <dbReference type="ARBA" id="ARBA00022679"/>
    </source>
</evidence>
<dbReference type="GO" id="GO:0006298">
    <property type="term" value="P:mismatch repair"/>
    <property type="evidence" value="ECO:0007669"/>
    <property type="project" value="TreeGrafter"/>
</dbReference>
<dbReference type="PROSITE" id="PS00092">
    <property type="entry name" value="N6_MTASE"/>
    <property type="match status" value="1"/>
</dbReference>
<dbReference type="InterPro" id="IPR029063">
    <property type="entry name" value="SAM-dependent_MTases_sf"/>
</dbReference>
<dbReference type="GO" id="GO:0032259">
    <property type="term" value="P:methylation"/>
    <property type="evidence" value="ECO:0007669"/>
    <property type="project" value="UniProtKB-KW"/>
</dbReference>
<comment type="similarity">
    <text evidence="1 8">Belongs to the N(4)/N(6)-methyltransferase family.</text>
</comment>
<comment type="catalytic activity">
    <reaction evidence="6 8">
        <text>a 2'-deoxyadenosine in DNA + S-adenosyl-L-methionine = an N(6)-methyl-2'-deoxyadenosine in DNA + S-adenosyl-L-homocysteine + H(+)</text>
        <dbReference type="Rhea" id="RHEA:15197"/>
        <dbReference type="Rhea" id="RHEA-COMP:12418"/>
        <dbReference type="Rhea" id="RHEA-COMP:12419"/>
        <dbReference type="ChEBI" id="CHEBI:15378"/>
        <dbReference type="ChEBI" id="CHEBI:57856"/>
        <dbReference type="ChEBI" id="CHEBI:59789"/>
        <dbReference type="ChEBI" id="CHEBI:90615"/>
        <dbReference type="ChEBI" id="CHEBI:90616"/>
        <dbReference type="EC" id="2.1.1.72"/>
    </reaction>
</comment>
<proteinExistence type="inferred from homology"/>
<dbReference type="Proteomes" id="UP000264960">
    <property type="component" value="Chromosome"/>
</dbReference>